<comment type="caution">
    <text evidence="5">The sequence shown here is derived from an EMBL/GenBank/DDBJ whole genome shotgun (WGS) entry which is preliminary data.</text>
</comment>
<sequence length="1017" mass="115411">MASKVDVDSSVGERRLRPIYDWLDNGNNKKALQEAEKVLKKQPNFQCAKVLKALALLRLGKEDECIQLLDAVRAEVPCDDSTLQAMTICYREIHNPERICEIYEAATKKDPTNEELLTHLFMSYVRVADYKKQQQAAMALYKLKPKNPYYFWAVMSVVMQAYKADEKLAKSVVLPLAERMVKKFVSEGKIEAEQEVQLYLMILEMQGKFEEALQVVEGPLGEKLISYVFVPLKRAGLLMKLGRWRDSNILYKLLLREDMDRWSYYMGYFTSALALLDSGQDDSAKVTDPVTPSDSDRSIDARWQVADSTLEMCKDFLSLVLSENEALSRRLRGPYLAYLEFYRRLHERGENPEELLGDIVELFMRYFRNFGDKPCCVSDLKMFLPLLSNNRAKDFIQKVNETVGLRVGELPSSVKQMQEHISSFQLSRCVGCHVDLSMADKLAMASSLLQYYDHGHSFNRDILHTEFACNDPYALLAAHVLYDVWVETGSSQHIYDAILVLEYALTISPSNFHVKLLLLRFYAILGAGGAAHQIYELLDVKHMQLDSLGYYHCNHVFVTGQFAVTSALYEATLKFFTGNYKDSVDHLTFSYKFGSFLKIEEFVEFRERLNNSLHYALITIERMLFELLTSKNFSDTIKYIEGMDVTPEKDKVDWDNLQDNRDVHVIMSWDPHLRQVSKEIERQTFLDDMSFLRIRNLTLRCLAAAVNIACASESNSLDPKPQHQHHHPNSEGPVINGEVKEDGIDVSRFETFVRVSEELLNLYNSLTAIPPAQVPQNVIGAPLPSRLHGYLASPSCCVLLELFGLIKLLMQDNEDNSLTKMACTAAEMVTAAVHKASEMIKVHGSEGADQLAGRRILLEYVVNIIEMLSLAAILCGVGHSLVKPLKAPLVRKNKKKKKNCNNQHNQQSQSKRIEVFNKLVSELQGAAEELDSALDYWESIPPTLAVIPIFAENLPSHLQALCLLGHENSNENSCSNSTRSGLGLAVDTKLYNSHADSLREVRQLLQVKIKYLASVKV</sequence>
<dbReference type="AlphaFoldDB" id="A0A2J7RM85"/>
<dbReference type="OrthoDB" id="1874341at2759"/>
<reference evidence="5 6" key="1">
    <citation type="submission" date="2017-12" db="EMBL/GenBank/DDBJ databases">
        <title>Hemimetabolous genomes reveal molecular basis of termite eusociality.</title>
        <authorList>
            <person name="Harrison M.C."/>
            <person name="Jongepier E."/>
            <person name="Robertson H.M."/>
            <person name="Arning N."/>
            <person name="Bitard-Feildel T."/>
            <person name="Chao H."/>
            <person name="Childers C.P."/>
            <person name="Dinh H."/>
            <person name="Doddapaneni H."/>
            <person name="Dugan S."/>
            <person name="Gowin J."/>
            <person name="Greiner C."/>
            <person name="Han Y."/>
            <person name="Hu H."/>
            <person name="Hughes D.S.T."/>
            <person name="Huylmans A.-K."/>
            <person name="Kemena C."/>
            <person name="Kremer L.P.M."/>
            <person name="Lee S.L."/>
            <person name="Lopez-Ezquerra A."/>
            <person name="Mallet L."/>
            <person name="Monroy-Kuhn J.M."/>
            <person name="Moser A."/>
            <person name="Murali S.C."/>
            <person name="Muzny D.M."/>
            <person name="Otani S."/>
            <person name="Piulachs M.-D."/>
            <person name="Poelchau M."/>
            <person name="Qu J."/>
            <person name="Schaub F."/>
            <person name="Wada-Katsumata A."/>
            <person name="Worley K.C."/>
            <person name="Xie Q."/>
            <person name="Ylla G."/>
            <person name="Poulsen M."/>
            <person name="Gibbs R.A."/>
            <person name="Schal C."/>
            <person name="Richards S."/>
            <person name="Belles X."/>
            <person name="Korb J."/>
            <person name="Bornberg-Bauer E."/>
        </authorList>
    </citation>
    <scope>NUCLEOTIDE SEQUENCE [LARGE SCALE GENOMIC DNA]</scope>
    <source>
        <tissue evidence="5">Whole body</tissue>
    </source>
</reference>
<accession>A0A2J7RM85</accession>
<dbReference type="Proteomes" id="UP000235965">
    <property type="component" value="Unassembled WGS sequence"/>
</dbReference>
<keyword evidence="2" id="KW-0802">TPR repeat</keyword>
<dbReference type="Gene3D" id="1.25.40.1040">
    <property type="match status" value="1"/>
</dbReference>
<evidence type="ECO:0000256" key="2">
    <source>
        <dbReference type="ARBA" id="ARBA00022803"/>
    </source>
</evidence>
<comment type="similarity">
    <text evidence="1">Belongs to the MDM20/NAA25 family.</text>
</comment>
<feature type="region of interest" description="Disordered" evidence="4">
    <location>
        <begin position="715"/>
        <end position="736"/>
    </location>
</feature>
<evidence type="ECO:0000256" key="4">
    <source>
        <dbReference type="SAM" id="MobiDB-lite"/>
    </source>
</evidence>
<dbReference type="FunCoup" id="A0A2J7RM85">
    <property type="interactions" value="1998"/>
</dbReference>
<dbReference type="InParanoid" id="A0A2J7RM85"/>
<keyword evidence="6" id="KW-1185">Reference proteome</keyword>
<dbReference type="SUPFAM" id="SSF48452">
    <property type="entry name" value="TPR-like"/>
    <property type="match status" value="1"/>
</dbReference>
<dbReference type="InterPro" id="IPR011990">
    <property type="entry name" value="TPR-like_helical_dom_sf"/>
</dbReference>
<dbReference type="PANTHER" id="PTHR22767">
    <property type="entry name" value="N-TERMINAL ACETYLTRANSFERASE-RELATED"/>
    <property type="match status" value="1"/>
</dbReference>
<dbReference type="STRING" id="105785.A0A2J7RM85"/>
<evidence type="ECO:0000256" key="3">
    <source>
        <dbReference type="ARBA" id="ARBA00029872"/>
    </source>
</evidence>
<name>A0A2J7RM85_9NEOP</name>
<organism evidence="5 6">
    <name type="scientific">Cryptotermes secundus</name>
    <dbReference type="NCBI Taxonomy" id="105785"/>
    <lineage>
        <taxon>Eukaryota</taxon>
        <taxon>Metazoa</taxon>
        <taxon>Ecdysozoa</taxon>
        <taxon>Arthropoda</taxon>
        <taxon>Hexapoda</taxon>
        <taxon>Insecta</taxon>
        <taxon>Pterygota</taxon>
        <taxon>Neoptera</taxon>
        <taxon>Polyneoptera</taxon>
        <taxon>Dictyoptera</taxon>
        <taxon>Blattodea</taxon>
        <taxon>Blattoidea</taxon>
        <taxon>Termitoidae</taxon>
        <taxon>Kalotermitidae</taxon>
        <taxon>Cryptotermitinae</taxon>
        <taxon>Cryptotermes</taxon>
    </lineage>
</organism>
<dbReference type="GO" id="GO:0031416">
    <property type="term" value="C:NatB complex"/>
    <property type="evidence" value="ECO:0007669"/>
    <property type="project" value="TreeGrafter"/>
</dbReference>
<protein>
    <recommendedName>
        <fullName evidence="3">N-terminal acetyltransferase B complex subunit MDM20 homolog</fullName>
    </recommendedName>
</protein>
<dbReference type="PANTHER" id="PTHR22767:SF3">
    <property type="entry name" value="N-ALPHA-ACETYLTRANSFERASE 25, NATB AUXILIARY SUBUNIT"/>
    <property type="match status" value="1"/>
</dbReference>
<evidence type="ECO:0000313" key="6">
    <source>
        <dbReference type="Proteomes" id="UP000235965"/>
    </source>
</evidence>
<proteinExistence type="inferred from homology"/>
<dbReference type="Pfam" id="PF09797">
    <property type="entry name" value="NatB_MDM20"/>
    <property type="match status" value="1"/>
</dbReference>
<evidence type="ECO:0000256" key="1">
    <source>
        <dbReference type="ARBA" id="ARBA00006298"/>
    </source>
</evidence>
<gene>
    <name evidence="5" type="ORF">B7P43_G14639</name>
</gene>
<dbReference type="EMBL" id="NEVH01002568">
    <property type="protein sequence ID" value="PNF41941.1"/>
    <property type="molecule type" value="Genomic_DNA"/>
</dbReference>
<dbReference type="InterPro" id="IPR019183">
    <property type="entry name" value="NAA25_NatB_aux_su"/>
</dbReference>
<evidence type="ECO:0000313" key="5">
    <source>
        <dbReference type="EMBL" id="PNF41941.1"/>
    </source>
</evidence>